<evidence type="ECO:0000256" key="3">
    <source>
        <dbReference type="ARBA" id="ARBA00022664"/>
    </source>
</evidence>
<dbReference type="GO" id="GO:0003723">
    <property type="term" value="F:RNA binding"/>
    <property type="evidence" value="ECO:0007669"/>
    <property type="project" value="TreeGrafter"/>
</dbReference>
<protein>
    <submittedName>
        <fullName evidence="8">Prp8 binding protein</fullName>
        <ecNumber evidence="8">2.3.1.48</ecNumber>
    </submittedName>
</protein>
<dbReference type="CDD" id="cd00200">
    <property type="entry name" value="WD40"/>
    <property type="match status" value="1"/>
</dbReference>
<evidence type="ECO:0000256" key="4">
    <source>
        <dbReference type="ARBA" id="ARBA00022737"/>
    </source>
</evidence>
<dbReference type="AlphaFoldDB" id="A0A0D2MII0"/>
<dbReference type="PROSITE" id="PS50294">
    <property type="entry name" value="WD_REPEATS_REGION"/>
    <property type="match status" value="5"/>
</dbReference>
<dbReference type="InterPro" id="IPR001680">
    <property type="entry name" value="WD40_rpt"/>
</dbReference>
<dbReference type="PANTHER" id="PTHR44006:SF1">
    <property type="entry name" value="U5 SMALL NUCLEAR RIBONUCLEOPROTEIN 40 KDA PROTEIN"/>
    <property type="match status" value="1"/>
</dbReference>
<reference evidence="8 9" key="1">
    <citation type="journal article" date="2013" name="BMC Genomics">
        <title>Reconstruction of the lipid metabolism for the microalga Monoraphidium neglectum from its genome sequence reveals characteristics suitable for biofuel production.</title>
        <authorList>
            <person name="Bogen C."/>
            <person name="Al-Dilaimi A."/>
            <person name="Albersmeier A."/>
            <person name="Wichmann J."/>
            <person name="Grundmann M."/>
            <person name="Rupp O."/>
            <person name="Lauersen K.J."/>
            <person name="Blifernez-Klassen O."/>
            <person name="Kalinowski J."/>
            <person name="Goesmann A."/>
            <person name="Mussgnug J.H."/>
            <person name="Kruse O."/>
        </authorList>
    </citation>
    <scope>NUCLEOTIDE SEQUENCE [LARGE SCALE GENOMIC DNA]</scope>
    <source>
        <strain evidence="8 9">SAG 48.87</strain>
    </source>
</reference>
<keyword evidence="3" id="KW-0507">mRNA processing</keyword>
<dbReference type="InterPro" id="IPR036322">
    <property type="entry name" value="WD40_repeat_dom_sf"/>
</dbReference>
<dbReference type="PROSITE" id="PS50082">
    <property type="entry name" value="WD_REPEATS_2"/>
    <property type="match status" value="7"/>
</dbReference>
<dbReference type="GO" id="GO:0061733">
    <property type="term" value="F:protein-lysine-acetyltransferase activity"/>
    <property type="evidence" value="ECO:0007669"/>
    <property type="project" value="UniProtKB-EC"/>
</dbReference>
<dbReference type="InterPro" id="IPR015943">
    <property type="entry name" value="WD40/YVTN_repeat-like_dom_sf"/>
</dbReference>
<evidence type="ECO:0000256" key="2">
    <source>
        <dbReference type="ARBA" id="ARBA00022574"/>
    </source>
</evidence>
<evidence type="ECO:0000313" key="9">
    <source>
        <dbReference type="Proteomes" id="UP000054498"/>
    </source>
</evidence>
<accession>A0A0D2MII0</accession>
<dbReference type="PANTHER" id="PTHR44006">
    <property type="entry name" value="U5 SMALL NUCLEAR RIBONUCLEOPROTEIN 40 KDA PROTEIN"/>
    <property type="match status" value="1"/>
</dbReference>
<dbReference type="RefSeq" id="XP_013899496.1">
    <property type="nucleotide sequence ID" value="XM_014044042.1"/>
</dbReference>
<dbReference type="EMBL" id="KK101546">
    <property type="protein sequence ID" value="KIZ00477.1"/>
    <property type="molecule type" value="Genomic_DNA"/>
</dbReference>
<dbReference type="PRINTS" id="PR00320">
    <property type="entry name" value="GPROTEINBRPT"/>
</dbReference>
<dbReference type="EC" id="2.3.1.48" evidence="8"/>
<dbReference type="SMART" id="SM00320">
    <property type="entry name" value="WD40"/>
    <property type="match status" value="7"/>
</dbReference>
<dbReference type="InterPro" id="IPR019775">
    <property type="entry name" value="WD40_repeat_CS"/>
</dbReference>
<keyword evidence="4" id="KW-0677">Repeat</keyword>
<organism evidence="8 9">
    <name type="scientific">Monoraphidium neglectum</name>
    <dbReference type="NCBI Taxonomy" id="145388"/>
    <lineage>
        <taxon>Eukaryota</taxon>
        <taxon>Viridiplantae</taxon>
        <taxon>Chlorophyta</taxon>
        <taxon>core chlorophytes</taxon>
        <taxon>Chlorophyceae</taxon>
        <taxon>CS clade</taxon>
        <taxon>Sphaeropleales</taxon>
        <taxon>Selenastraceae</taxon>
        <taxon>Monoraphidium</taxon>
    </lineage>
</organism>
<feature type="repeat" description="WD" evidence="7">
    <location>
        <begin position="103"/>
        <end position="145"/>
    </location>
</feature>
<gene>
    <name evidence="8" type="ORF">MNEG_7485</name>
</gene>
<feature type="repeat" description="WD" evidence="7">
    <location>
        <begin position="17"/>
        <end position="48"/>
    </location>
</feature>
<dbReference type="Gene3D" id="2.130.10.10">
    <property type="entry name" value="YVTN repeat-like/Quinoprotein amine dehydrogenase"/>
    <property type="match status" value="1"/>
</dbReference>
<dbReference type="GO" id="GO:0071013">
    <property type="term" value="C:catalytic step 2 spliceosome"/>
    <property type="evidence" value="ECO:0007669"/>
    <property type="project" value="TreeGrafter"/>
</dbReference>
<keyword evidence="9" id="KW-1185">Reference proteome</keyword>
<proteinExistence type="predicted"/>
<sequence>MQGVRRTSGLFAPIMQLHGHQGEVYALQFSPEGDVVASAGFDKTILLWRTYGEECENYMLIRGHKNAILQLAWFPSGEHIVTASADKSVRCWDADTGMQVKRQSEHTAVVNSVCPMHRGPGLFVSGSDDGSVKLWDVRSKRSSHTFAGKFPVTSVAWSEAGDQVYSGGIDNQVHIWELRKGVVSTSMAGHTDTITGMSLSPDGNFLLSNAMDNTLRVWDVRPYAPADRCVKVLTGHQHTFERLLLRCAWSPGGKRVAAGSADRIVYVWDVDTLRLEYALPGHKGSVNEVAFHPKEPIVGSASSDRTIYLGEIAPEATAD</sequence>
<keyword evidence="6" id="KW-0539">Nucleus</keyword>
<dbReference type="STRING" id="145388.A0A0D2MII0"/>
<dbReference type="InterPro" id="IPR020472">
    <property type="entry name" value="WD40_PAC1"/>
</dbReference>
<evidence type="ECO:0000256" key="7">
    <source>
        <dbReference type="PROSITE-ProRule" id="PRU00221"/>
    </source>
</evidence>
<dbReference type="PROSITE" id="PS00678">
    <property type="entry name" value="WD_REPEATS_1"/>
    <property type="match status" value="2"/>
</dbReference>
<comment type="subcellular location">
    <subcellularLocation>
        <location evidence="1">Nucleus</location>
    </subcellularLocation>
</comment>
<name>A0A0D2MII0_9CHLO</name>
<feature type="repeat" description="WD" evidence="7">
    <location>
        <begin position="187"/>
        <end position="221"/>
    </location>
</feature>
<dbReference type="GO" id="GO:0000375">
    <property type="term" value="P:RNA splicing, via transesterification reactions"/>
    <property type="evidence" value="ECO:0007669"/>
    <property type="project" value="UniProtKB-ARBA"/>
</dbReference>
<evidence type="ECO:0000313" key="8">
    <source>
        <dbReference type="EMBL" id="KIZ00477.1"/>
    </source>
</evidence>
<dbReference type="KEGG" id="mng:MNEG_7485"/>
<dbReference type="Proteomes" id="UP000054498">
    <property type="component" value="Unassembled WGS sequence"/>
</dbReference>
<dbReference type="Pfam" id="PF00400">
    <property type="entry name" value="WD40"/>
    <property type="match status" value="7"/>
</dbReference>
<keyword evidence="5" id="KW-0508">mRNA splicing</keyword>
<dbReference type="SUPFAM" id="SSF50978">
    <property type="entry name" value="WD40 repeat-like"/>
    <property type="match status" value="1"/>
</dbReference>
<keyword evidence="2 7" id="KW-0853">WD repeat</keyword>
<dbReference type="OrthoDB" id="1068471at2759"/>
<feature type="repeat" description="WD" evidence="7">
    <location>
        <begin position="279"/>
        <end position="319"/>
    </location>
</feature>
<keyword evidence="8" id="KW-0012">Acyltransferase</keyword>
<dbReference type="FunFam" id="2.130.10.10:FF:000229">
    <property type="entry name" value="Small nuclear ribonucleoprotein U5 subunit 40"/>
    <property type="match status" value="1"/>
</dbReference>
<evidence type="ECO:0000256" key="1">
    <source>
        <dbReference type="ARBA" id="ARBA00004123"/>
    </source>
</evidence>
<feature type="repeat" description="WD" evidence="7">
    <location>
        <begin position="248"/>
        <end position="278"/>
    </location>
</feature>
<evidence type="ECO:0000256" key="6">
    <source>
        <dbReference type="ARBA" id="ARBA00023242"/>
    </source>
</evidence>
<dbReference type="GO" id="GO:0005682">
    <property type="term" value="C:U5 snRNP"/>
    <property type="evidence" value="ECO:0007669"/>
    <property type="project" value="UniProtKB-ARBA"/>
</dbReference>
<feature type="repeat" description="WD" evidence="7">
    <location>
        <begin position="61"/>
        <end position="102"/>
    </location>
</feature>
<dbReference type="GO" id="GO:0006397">
    <property type="term" value="P:mRNA processing"/>
    <property type="evidence" value="ECO:0007669"/>
    <property type="project" value="UniProtKB-KW"/>
</dbReference>
<keyword evidence="8" id="KW-0808">Transferase</keyword>
<dbReference type="GeneID" id="25740361"/>
<feature type="repeat" description="WD" evidence="7">
    <location>
        <begin position="152"/>
        <end position="186"/>
    </location>
</feature>
<dbReference type="InterPro" id="IPR052234">
    <property type="entry name" value="U5_snRNP_Component"/>
</dbReference>
<evidence type="ECO:0000256" key="5">
    <source>
        <dbReference type="ARBA" id="ARBA00023187"/>
    </source>
</evidence>